<dbReference type="HOGENOM" id="CLU_2307081_0_0_1"/>
<proteinExistence type="predicted"/>
<feature type="transmembrane region" description="Helical" evidence="1">
    <location>
        <begin position="28"/>
        <end position="47"/>
    </location>
</feature>
<reference evidence="2 3" key="1">
    <citation type="journal article" date="2012" name="G3 (Bethesda)">
        <title>Pichia sorbitophila, an interspecies yeast hybrid reveals early steps of genome resolution following polyploidization.</title>
        <authorList>
            <person name="Leh Louis V."/>
            <person name="Despons L."/>
            <person name="Friedrich A."/>
            <person name="Martin T."/>
            <person name="Durrens P."/>
            <person name="Casaregola S."/>
            <person name="Neuveglise C."/>
            <person name="Fairhead C."/>
            <person name="Marck C."/>
            <person name="Cruz J.A."/>
            <person name="Straub M.L."/>
            <person name="Kugler V."/>
            <person name="Sacerdot C."/>
            <person name="Uzunov Z."/>
            <person name="Thierry A."/>
            <person name="Weiss S."/>
            <person name="Bleykasten C."/>
            <person name="De Montigny J."/>
            <person name="Jacques N."/>
            <person name="Jung P."/>
            <person name="Lemaire M."/>
            <person name="Mallet S."/>
            <person name="Morel G."/>
            <person name="Richard G.F."/>
            <person name="Sarkar A."/>
            <person name="Savel G."/>
            <person name="Schacherer J."/>
            <person name="Seret M.L."/>
            <person name="Talla E."/>
            <person name="Samson G."/>
            <person name="Jubin C."/>
            <person name="Poulain J."/>
            <person name="Vacherie B."/>
            <person name="Barbe V."/>
            <person name="Pelletier E."/>
            <person name="Sherman D.J."/>
            <person name="Westhof E."/>
            <person name="Weissenbach J."/>
            <person name="Baret P.V."/>
            <person name="Wincker P."/>
            <person name="Gaillardin C."/>
            <person name="Dujon B."/>
            <person name="Souciet J.L."/>
        </authorList>
    </citation>
    <scope>NUCLEOTIDE SEQUENCE [LARGE SCALE GENOMIC DNA]</scope>
    <source>
        <strain evidence="3">ATCC MYA-4447 / BCRC 22081 / CBS 7064 / NBRC 10061 / NRRL Y-12695</strain>
    </source>
</reference>
<dbReference type="InParanoid" id="G8XZP4"/>
<keyword evidence="1" id="KW-1133">Transmembrane helix</keyword>
<dbReference type="OMA" id="TIHIFHY"/>
<name>G8XZP4_PICSO</name>
<protein>
    <submittedName>
        <fullName evidence="2">Piso0_005694 protein</fullName>
    </submittedName>
</protein>
<gene>
    <name evidence="2" type="primary">Piso0_005694</name>
    <name evidence="2" type="ORF">GNLVRS01_PISO0N20539g</name>
</gene>
<keyword evidence="1" id="KW-0472">Membrane</keyword>
<organism evidence="2 3">
    <name type="scientific">Pichia sorbitophila (strain ATCC MYA-4447 / BCRC 22081 / CBS 7064 / NBRC 10061 / NRRL Y-12695)</name>
    <name type="common">Hybrid yeast</name>
    <dbReference type="NCBI Taxonomy" id="559304"/>
    <lineage>
        <taxon>Eukaryota</taxon>
        <taxon>Fungi</taxon>
        <taxon>Dikarya</taxon>
        <taxon>Ascomycota</taxon>
        <taxon>Saccharomycotina</taxon>
        <taxon>Pichiomycetes</taxon>
        <taxon>Debaryomycetaceae</taxon>
        <taxon>Millerozyma</taxon>
    </lineage>
</organism>
<feature type="transmembrane region" description="Helical" evidence="1">
    <location>
        <begin position="67"/>
        <end position="86"/>
    </location>
</feature>
<dbReference type="EMBL" id="FO082046">
    <property type="protein sequence ID" value="CCE87153.1"/>
    <property type="molecule type" value="Genomic_DNA"/>
</dbReference>
<dbReference type="OrthoDB" id="4093584at2759"/>
<dbReference type="Proteomes" id="UP000005222">
    <property type="component" value="Chromosome N"/>
</dbReference>
<accession>G8XZP4</accession>
<evidence type="ECO:0000313" key="3">
    <source>
        <dbReference type="Proteomes" id="UP000005222"/>
    </source>
</evidence>
<keyword evidence="1" id="KW-0812">Transmembrane</keyword>
<dbReference type="AlphaFoldDB" id="G8XZP4"/>
<keyword evidence="3" id="KW-1185">Reference proteome</keyword>
<evidence type="ECO:0000313" key="2">
    <source>
        <dbReference type="EMBL" id="CCE87153.1"/>
    </source>
</evidence>
<evidence type="ECO:0000256" key="1">
    <source>
        <dbReference type="SAM" id="Phobius"/>
    </source>
</evidence>
<sequence length="100" mass="11759">MVAATNTNATRGKRVKQEFITPKMKQDAFFIIISFIIMVILIFHYAWIMKQLLTREDTSKLKTAQLFVSFFVNAYVLMYILLNIVYPRVYKNSLSKRKAD</sequence>
<dbReference type="eggNOG" id="ENOG502T62J">
    <property type="taxonomic scope" value="Eukaryota"/>
</dbReference>